<keyword evidence="4" id="KW-0456">Lyase</keyword>
<gene>
    <name evidence="6" type="ORF">DI563_05900</name>
</gene>
<dbReference type="PANTHER" id="PTHR33337:SF40">
    <property type="entry name" value="CENP-V_GFA DOMAIN-CONTAINING PROTEIN-RELATED"/>
    <property type="match status" value="1"/>
</dbReference>
<proteinExistence type="inferred from homology"/>
<dbReference type="AlphaFoldDB" id="A0A2W5SAY4"/>
<evidence type="ECO:0000259" key="5">
    <source>
        <dbReference type="PROSITE" id="PS51891"/>
    </source>
</evidence>
<dbReference type="EMBL" id="QFPP01000039">
    <property type="protein sequence ID" value="PZQ76823.1"/>
    <property type="molecule type" value="Genomic_DNA"/>
</dbReference>
<dbReference type="Pfam" id="PF04828">
    <property type="entry name" value="GFA"/>
    <property type="match status" value="1"/>
</dbReference>
<feature type="domain" description="CENP-V/GFA" evidence="5">
    <location>
        <begin position="5"/>
        <end position="107"/>
    </location>
</feature>
<evidence type="ECO:0000313" key="6">
    <source>
        <dbReference type="EMBL" id="PZQ76823.1"/>
    </source>
</evidence>
<evidence type="ECO:0000313" key="7">
    <source>
        <dbReference type="Proteomes" id="UP000249135"/>
    </source>
</evidence>
<dbReference type="PROSITE" id="PS51891">
    <property type="entry name" value="CENP_V_GFA"/>
    <property type="match status" value="1"/>
</dbReference>
<accession>A0A2W5SAY4</accession>
<comment type="caution">
    <text evidence="6">The sequence shown here is derived from an EMBL/GenBank/DDBJ whole genome shotgun (WGS) entry which is preliminary data.</text>
</comment>
<organism evidence="6 7">
    <name type="scientific">Variovorax paradoxus</name>
    <dbReference type="NCBI Taxonomy" id="34073"/>
    <lineage>
        <taxon>Bacteria</taxon>
        <taxon>Pseudomonadati</taxon>
        <taxon>Pseudomonadota</taxon>
        <taxon>Betaproteobacteria</taxon>
        <taxon>Burkholderiales</taxon>
        <taxon>Comamonadaceae</taxon>
        <taxon>Variovorax</taxon>
    </lineage>
</organism>
<dbReference type="InterPro" id="IPR006913">
    <property type="entry name" value="CENP-V/GFA"/>
</dbReference>
<dbReference type="Gene3D" id="3.90.1590.10">
    <property type="entry name" value="glutathione-dependent formaldehyde- activating enzyme (gfa)"/>
    <property type="match status" value="1"/>
</dbReference>
<name>A0A2W5SAY4_VARPD</name>
<dbReference type="SUPFAM" id="SSF51316">
    <property type="entry name" value="Mss4-like"/>
    <property type="match status" value="1"/>
</dbReference>
<reference evidence="6 7" key="1">
    <citation type="submission" date="2017-08" db="EMBL/GenBank/DDBJ databases">
        <title>Infants hospitalized years apart are colonized by the same room-sourced microbial strains.</title>
        <authorList>
            <person name="Brooks B."/>
            <person name="Olm M.R."/>
            <person name="Firek B.A."/>
            <person name="Baker R."/>
            <person name="Thomas B.C."/>
            <person name="Morowitz M.J."/>
            <person name="Banfield J.F."/>
        </authorList>
    </citation>
    <scope>NUCLEOTIDE SEQUENCE [LARGE SCALE GENOMIC DNA]</scope>
    <source>
        <strain evidence="6">S2_005_003_R2_41</strain>
    </source>
</reference>
<dbReference type="GO" id="GO:0046872">
    <property type="term" value="F:metal ion binding"/>
    <property type="evidence" value="ECO:0007669"/>
    <property type="project" value="UniProtKB-KW"/>
</dbReference>
<evidence type="ECO:0000256" key="2">
    <source>
        <dbReference type="ARBA" id="ARBA00022723"/>
    </source>
</evidence>
<dbReference type="PANTHER" id="PTHR33337">
    <property type="entry name" value="GFA DOMAIN-CONTAINING PROTEIN"/>
    <property type="match status" value="1"/>
</dbReference>
<dbReference type="GO" id="GO:0016846">
    <property type="term" value="F:carbon-sulfur lyase activity"/>
    <property type="evidence" value="ECO:0007669"/>
    <property type="project" value="InterPro"/>
</dbReference>
<dbReference type="Proteomes" id="UP000249135">
    <property type="component" value="Unassembled WGS sequence"/>
</dbReference>
<dbReference type="InterPro" id="IPR011057">
    <property type="entry name" value="Mss4-like_sf"/>
</dbReference>
<comment type="similarity">
    <text evidence="1">Belongs to the Gfa family.</text>
</comment>
<evidence type="ECO:0000256" key="3">
    <source>
        <dbReference type="ARBA" id="ARBA00022833"/>
    </source>
</evidence>
<keyword evidence="3" id="KW-0862">Zinc</keyword>
<protein>
    <submittedName>
        <fullName evidence="6">GFA family protein</fullName>
    </submittedName>
</protein>
<keyword evidence="2" id="KW-0479">Metal-binding</keyword>
<evidence type="ECO:0000256" key="1">
    <source>
        <dbReference type="ARBA" id="ARBA00005495"/>
    </source>
</evidence>
<evidence type="ECO:0000256" key="4">
    <source>
        <dbReference type="ARBA" id="ARBA00023239"/>
    </source>
</evidence>
<sequence length="133" mass="14629">MDAKRLGGCQCGAVRYEVRGEPSHETLCHCTFCRRVSAAPAVAWFSVPPEAFSVTQGEPKRFHSSAHAVRSFCGECGTPLTYQRHGVHEVDITTCSLDEPEAVPPRDHTFVRSALTWGAIEDGLPRYQALRDG</sequence>